<evidence type="ECO:0000313" key="2">
    <source>
        <dbReference type="EMBL" id="ATZ52068.1"/>
    </source>
</evidence>
<dbReference type="GeneID" id="36394345"/>
<reference evidence="2 3" key="3">
    <citation type="journal article" date="2017" name="Mol. Plant Pathol.">
        <title>A gapless genome sequence of the fungus Botrytis cinerea.</title>
        <authorList>
            <person name="Van Kan J.A."/>
            <person name="Stassen J.H."/>
            <person name="Mosbach A."/>
            <person name="Van Der Lee T.A."/>
            <person name="Faino L."/>
            <person name="Farmer A.D."/>
            <person name="Papasotiriou D.G."/>
            <person name="Zhou S."/>
            <person name="Seidl M.F."/>
            <person name="Cottam E."/>
            <person name="Edel D."/>
            <person name="Hahn M."/>
            <person name="Schwartz D.C."/>
            <person name="Dietrich R.A."/>
            <person name="Widdison S."/>
            <person name="Scalliet G."/>
        </authorList>
    </citation>
    <scope>NUCLEOTIDE SEQUENCE [LARGE SCALE GENOMIC DNA]</scope>
    <source>
        <strain evidence="2 3">B05.10</strain>
    </source>
</reference>
<keyword evidence="1" id="KW-0812">Transmembrane</keyword>
<evidence type="ECO:0000313" key="3">
    <source>
        <dbReference type="Proteomes" id="UP000001798"/>
    </source>
</evidence>
<organism evidence="2 3">
    <name type="scientific">Botryotinia fuckeliana (strain B05.10)</name>
    <name type="common">Noble rot fungus</name>
    <name type="synonym">Botrytis cinerea</name>
    <dbReference type="NCBI Taxonomy" id="332648"/>
    <lineage>
        <taxon>Eukaryota</taxon>
        <taxon>Fungi</taxon>
        <taxon>Dikarya</taxon>
        <taxon>Ascomycota</taxon>
        <taxon>Pezizomycotina</taxon>
        <taxon>Leotiomycetes</taxon>
        <taxon>Helotiales</taxon>
        <taxon>Sclerotiniaceae</taxon>
        <taxon>Botrytis</taxon>
    </lineage>
</organism>
<keyword evidence="1" id="KW-0472">Membrane</keyword>
<proteinExistence type="predicted"/>
<sequence>MSNDSHCINDNGGVSSTLGNQSACFWPFVSTDPNSTQFGNVSLSALKACCGTSDLIDYPLNDQYNCTIQYCHFPPPNGDDTIMQCLQDVFDSGNSSHRVDLLCTGIDKIESMGPIVRRGTINTILLATAVIAFGSWAL</sequence>
<name>A0A384JNB2_BOTFB</name>
<feature type="transmembrane region" description="Helical" evidence="1">
    <location>
        <begin position="119"/>
        <end position="137"/>
    </location>
</feature>
<gene>
    <name evidence="2" type="ORF">BCIN_07g05860</name>
</gene>
<dbReference type="AlphaFoldDB" id="A0A384JNB2"/>
<reference evidence="2 3" key="2">
    <citation type="journal article" date="2012" name="Eukaryot. Cell">
        <title>Genome update of Botrytis cinerea strains B05.10 and T4.</title>
        <authorList>
            <person name="Staats M."/>
            <person name="van Kan J.A."/>
        </authorList>
    </citation>
    <scope>NUCLEOTIDE SEQUENCE [LARGE SCALE GENOMIC DNA]</scope>
    <source>
        <strain evidence="2 3">B05.10</strain>
    </source>
</reference>
<keyword evidence="3" id="KW-1185">Reference proteome</keyword>
<dbReference type="VEuPathDB" id="FungiDB:Bcin07g05860"/>
<accession>A0A384JNB2</accession>
<dbReference type="Proteomes" id="UP000001798">
    <property type="component" value="Chromosome 7"/>
</dbReference>
<dbReference type="EMBL" id="CP009811">
    <property type="protein sequence ID" value="ATZ52068.1"/>
    <property type="molecule type" value="Genomic_DNA"/>
</dbReference>
<dbReference type="OrthoDB" id="3446744at2759"/>
<evidence type="ECO:0000256" key="1">
    <source>
        <dbReference type="SAM" id="Phobius"/>
    </source>
</evidence>
<protein>
    <submittedName>
        <fullName evidence="2">Uncharacterized protein</fullName>
    </submittedName>
</protein>
<reference evidence="2 3" key="1">
    <citation type="journal article" date="2011" name="PLoS Genet.">
        <title>Genomic analysis of the necrotrophic fungal pathogens Sclerotinia sclerotiorum and Botrytis cinerea.</title>
        <authorList>
            <person name="Amselem J."/>
            <person name="Cuomo C.A."/>
            <person name="van Kan J.A."/>
            <person name="Viaud M."/>
            <person name="Benito E.P."/>
            <person name="Couloux A."/>
            <person name="Coutinho P.M."/>
            <person name="de Vries R.P."/>
            <person name="Dyer P.S."/>
            <person name="Fillinger S."/>
            <person name="Fournier E."/>
            <person name="Gout L."/>
            <person name="Hahn M."/>
            <person name="Kohn L."/>
            <person name="Lapalu N."/>
            <person name="Plummer K.M."/>
            <person name="Pradier J.M."/>
            <person name="Quevillon E."/>
            <person name="Sharon A."/>
            <person name="Simon A."/>
            <person name="ten Have A."/>
            <person name="Tudzynski B."/>
            <person name="Tudzynski P."/>
            <person name="Wincker P."/>
            <person name="Andrew M."/>
            <person name="Anthouard V."/>
            <person name="Beever R.E."/>
            <person name="Beffa R."/>
            <person name="Benoit I."/>
            <person name="Bouzid O."/>
            <person name="Brault B."/>
            <person name="Chen Z."/>
            <person name="Choquer M."/>
            <person name="Collemare J."/>
            <person name="Cotton P."/>
            <person name="Danchin E.G."/>
            <person name="Da Silva C."/>
            <person name="Gautier A."/>
            <person name="Giraud C."/>
            <person name="Giraud T."/>
            <person name="Gonzalez C."/>
            <person name="Grossetete S."/>
            <person name="Guldener U."/>
            <person name="Henrissat B."/>
            <person name="Howlett B.J."/>
            <person name="Kodira C."/>
            <person name="Kretschmer M."/>
            <person name="Lappartient A."/>
            <person name="Leroch M."/>
            <person name="Levis C."/>
            <person name="Mauceli E."/>
            <person name="Neuveglise C."/>
            <person name="Oeser B."/>
            <person name="Pearson M."/>
            <person name="Poulain J."/>
            <person name="Poussereau N."/>
            <person name="Quesneville H."/>
            <person name="Rascle C."/>
            <person name="Schumacher J."/>
            <person name="Segurens B."/>
            <person name="Sexton A."/>
            <person name="Silva E."/>
            <person name="Sirven C."/>
            <person name="Soanes D.M."/>
            <person name="Talbot N.J."/>
            <person name="Templeton M."/>
            <person name="Yandava C."/>
            <person name="Yarden O."/>
            <person name="Zeng Q."/>
            <person name="Rollins J.A."/>
            <person name="Lebrun M.H."/>
            <person name="Dickman M."/>
        </authorList>
    </citation>
    <scope>NUCLEOTIDE SEQUENCE [LARGE SCALE GENOMIC DNA]</scope>
    <source>
        <strain evidence="2 3">B05.10</strain>
    </source>
</reference>
<keyword evidence="1" id="KW-1133">Transmembrane helix</keyword>
<dbReference type="RefSeq" id="XP_024549971.1">
    <property type="nucleotide sequence ID" value="XM_024694182.1"/>
</dbReference>
<dbReference type="KEGG" id="bfu:BCIN_07g05860"/>